<dbReference type="PANTHER" id="PTHR43046">
    <property type="entry name" value="GDP-MANNOSE MANNOSYL HYDROLASE"/>
    <property type="match status" value="1"/>
</dbReference>
<dbReference type="InterPro" id="IPR000086">
    <property type="entry name" value="NUDIX_hydrolase_dom"/>
</dbReference>
<dbReference type="Proteomes" id="UP000602395">
    <property type="component" value="Unassembled WGS sequence"/>
</dbReference>
<dbReference type="Gene3D" id="3.90.79.10">
    <property type="entry name" value="Nucleoside Triphosphate Pyrophosphohydrolase"/>
    <property type="match status" value="1"/>
</dbReference>
<organism evidence="4 5">
    <name type="scientific">Gordonia hankookensis</name>
    <dbReference type="NCBI Taxonomy" id="589403"/>
    <lineage>
        <taxon>Bacteria</taxon>
        <taxon>Bacillati</taxon>
        <taxon>Actinomycetota</taxon>
        <taxon>Actinomycetes</taxon>
        <taxon>Mycobacteriales</taxon>
        <taxon>Gordoniaceae</taxon>
        <taxon>Gordonia</taxon>
    </lineage>
</organism>
<keyword evidence="2" id="KW-0378">Hydrolase</keyword>
<comment type="caution">
    <text evidence="4">The sequence shown here is derived from an EMBL/GenBank/DDBJ whole genome shotgun (WGS) entry which is preliminary data.</text>
</comment>
<feature type="domain" description="Nudix hydrolase" evidence="3">
    <location>
        <begin position="25"/>
        <end position="155"/>
    </location>
</feature>
<dbReference type="Pfam" id="PF00293">
    <property type="entry name" value="NUDIX"/>
    <property type="match status" value="1"/>
</dbReference>
<evidence type="ECO:0000313" key="5">
    <source>
        <dbReference type="Proteomes" id="UP000602395"/>
    </source>
</evidence>
<evidence type="ECO:0000313" key="4">
    <source>
        <dbReference type="EMBL" id="MBD1320246.1"/>
    </source>
</evidence>
<evidence type="ECO:0000256" key="2">
    <source>
        <dbReference type="ARBA" id="ARBA00022801"/>
    </source>
</evidence>
<dbReference type="SUPFAM" id="SSF55811">
    <property type="entry name" value="Nudix"/>
    <property type="match status" value="1"/>
</dbReference>
<gene>
    <name evidence="4" type="ORF">IDF66_11675</name>
</gene>
<dbReference type="PANTHER" id="PTHR43046:SF2">
    <property type="entry name" value="8-OXO-DGTP DIPHOSPHATASE-RELATED"/>
    <property type="match status" value="1"/>
</dbReference>
<dbReference type="EMBL" id="JACWMS010000002">
    <property type="protein sequence ID" value="MBD1320246.1"/>
    <property type="molecule type" value="Genomic_DNA"/>
</dbReference>
<reference evidence="4 5" key="1">
    <citation type="submission" date="2020-09" db="EMBL/GenBank/DDBJ databases">
        <title>Novel species in genus Gordonia.</title>
        <authorList>
            <person name="Zhang G."/>
        </authorList>
    </citation>
    <scope>NUCLEOTIDE SEQUENCE [LARGE SCALE GENOMIC DNA]</scope>
    <source>
        <strain evidence="4 5">ON-33</strain>
    </source>
</reference>
<sequence>MGGPDGTARCRLGVSRSNISGVPGPSTIVVSGVVVRDVRGFLLTVRKRGTRRFMLPGGKPEQGESAAAAAVRECAEEVGLGVDMSRLRQWGRFRSAAANEAGWDVVATIFEAEVIDQEITPTAEIDEIRWMDIDAEIVADDLAPLLVEHVIPALRRAGHDS</sequence>
<evidence type="ECO:0000259" key="3">
    <source>
        <dbReference type="PROSITE" id="PS51462"/>
    </source>
</evidence>
<dbReference type="CDD" id="cd04690">
    <property type="entry name" value="NUDIX_Hydrolase"/>
    <property type="match status" value="1"/>
</dbReference>
<proteinExistence type="predicted"/>
<protein>
    <submittedName>
        <fullName evidence="4">NUDIX domain-containing protein</fullName>
    </submittedName>
</protein>
<dbReference type="PROSITE" id="PS51462">
    <property type="entry name" value="NUDIX"/>
    <property type="match status" value="1"/>
</dbReference>
<keyword evidence="5" id="KW-1185">Reference proteome</keyword>
<comment type="cofactor">
    <cofactor evidence="1">
        <name>Mg(2+)</name>
        <dbReference type="ChEBI" id="CHEBI:18420"/>
    </cofactor>
</comment>
<name>A0ABR7WBR6_9ACTN</name>
<evidence type="ECO:0000256" key="1">
    <source>
        <dbReference type="ARBA" id="ARBA00001946"/>
    </source>
</evidence>
<dbReference type="InterPro" id="IPR015797">
    <property type="entry name" value="NUDIX_hydrolase-like_dom_sf"/>
</dbReference>
<accession>A0ABR7WBR6</accession>